<evidence type="ECO:0000256" key="6">
    <source>
        <dbReference type="ARBA" id="ARBA00049417"/>
    </source>
</evidence>
<organism evidence="8 9">
    <name type="scientific">Caldibacillus thermoamylovorans</name>
    <dbReference type="NCBI Taxonomy" id="35841"/>
    <lineage>
        <taxon>Bacteria</taxon>
        <taxon>Bacillati</taxon>
        <taxon>Bacillota</taxon>
        <taxon>Bacilli</taxon>
        <taxon>Bacillales</taxon>
        <taxon>Bacillaceae</taxon>
        <taxon>Caldibacillus</taxon>
    </lineage>
</organism>
<dbReference type="GO" id="GO:0046872">
    <property type="term" value="F:metal ion binding"/>
    <property type="evidence" value="ECO:0007669"/>
    <property type="project" value="UniProtKB-KW"/>
</dbReference>
<protein>
    <recommendedName>
        <fullName evidence="1">bis(5'-nucleosyl)-tetraphosphatase (symmetrical)</fullName>
        <ecNumber evidence="1">3.6.1.41</ecNumber>
    </recommendedName>
</protein>
<evidence type="ECO:0000256" key="5">
    <source>
        <dbReference type="ARBA" id="ARBA00023004"/>
    </source>
</evidence>
<keyword evidence="2" id="KW-0479">Metal-binding</keyword>
<dbReference type="GO" id="GO:0000166">
    <property type="term" value="F:nucleotide binding"/>
    <property type="evidence" value="ECO:0007669"/>
    <property type="project" value="UniProtKB-KW"/>
</dbReference>
<dbReference type="InterPro" id="IPR003607">
    <property type="entry name" value="HD/PDEase_dom"/>
</dbReference>
<dbReference type="EMBL" id="CCRF01000064">
    <property type="protein sequence ID" value="CEE02100.1"/>
    <property type="molecule type" value="Genomic_DNA"/>
</dbReference>
<dbReference type="Pfam" id="PF01966">
    <property type="entry name" value="HD"/>
    <property type="match status" value="1"/>
</dbReference>
<feature type="domain" description="HD" evidence="7">
    <location>
        <begin position="18"/>
        <end position="132"/>
    </location>
</feature>
<dbReference type="InterPro" id="IPR006674">
    <property type="entry name" value="HD_domain"/>
</dbReference>
<dbReference type="PROSITE" id="PS51831">
    <property type="entry name" value="HD"/>
    <property type="match status" value="1"/>
</dbReference>
<evidence type="ECO:0000256" key="4">
    <source>
        <dbReference type="ARBA" id="ARBA00022801"/>
    </source>
</evidence>
<dbReference type="InterPro" id="IPR051094">
    <property type="entry name" value="Diverse_Catalytic_Enzymes"/>
</dbReference>
<reference evidence="8 9" key="1">
    <citation type="submission" date="2014-07" db="EMBL/GenBank/DDBJ databases">
        <authorList>
            <person name="Wibberg Daniel"/>
        </authorList>
    </citation>
    <scope>NUCLEOTIDE SEQUENCE [LARGE SCALE GENOMIC DNA]</scope>
</reference>
<proteinExistence type="predicted"/>
<accession>A0A090J2K2</accession>
<dbReference type="GO" id="GO:0008803">
    <property type="term" value="F:bis(5'-nucleosyl)-tetraphosphatase (symmetrical) activity"/>
    <property type="evidence" value="ECO:0007669"/>
    <property type="project" value="UniProtKB-EC"/>
</dbReference>
<evidence type="ECO:0000256" key="1">
    <source>
        <dbReference type="ARBA" id="ARBA00012506"/>
    </source>
</evidence>
<dbReference type="PANTHER" id="PTHR35795">
    <property type="entry name" value="SLR1885 PROTEIN"/>
    <property type="match status" value="1"/>
</dbReference>
<dbReference type="PANTHER" id="PTHR35795:SF1">
    <property type="entry name" value="BIS(5'-NUCLEOSYL)-TETRAPHOSPHATASE, SYMMETRICAL"/>
    <property type="match status" value="1"/>
</dbReference>
<dbReference type="NCBIfam" id="TIGR00488">
    <property type="entry name" value="bis(5'-nucleosyl)-tetraphosphatase (symmetrical) YqeK"/>
    <property type="match status" value="1"/>
</dbReference>
<dbReference type="EC" id="3.6.1.41" evidence="1"/>
<dbReference type="SMART" id="SM00471">
    <property type="entry name" value="HDc"/>
    <property type="match status" value="1"/>
</dbReference>
<keyword evidence="9" id="KW-1185">Reference proteome</keyword>
<sequence>MERNEAIAIIKEHLPEKRFIHTLGVMETAIQLAKTYHCDEKQAELAAIFHDYAKYRPAEEMKQIIIKEGMPKELLAFNTEIWHGPVGAVLIKNEIGIDDEDILNAIRYHTTGRPGMTTLEKVIFLADYIEPGRSFPGVEEVRELAKTDLDGAVFRSLQNTIIFLAKKGFAIYKDTLDTYNSFLLKGGINPSYDKS</sequence>
<evidence type="ECO:0000259" key="7">
    <source>
        <dbReference type="PROSITE" id="PS51831"/>
    </source>
</evidence>
<gene>
    <name evidence="8" type="primary">yqeK</name>
    <name evidence="8" type="ORF">BT1A1_2279</name>
</gene>
<keyword evidence="5" id="KW-0408">Iron</keyword>
<dbReference type="InterPro" id="IPR005249">
    <property type="entry name" value="YqeK"/>
</dbReference>
<name>A0A090J2K2_9BACI</name>
<dbReference type="SUPFAM" id="SSF109604">
    <property type="entry name" value="HD-domain/PDEase-like"/>
    <property type="match status" value="1"/>
</dbReference>
<evidence type="ECO:0000256" key="3">
    <source>
        <dbReference type="ARBA" id="ARBA00022741"/>
    </source>
</evidence>
<keyword evidence="3" id="KW-0547">Nucleotide-binding</keyword>
<evidence type="ECO:0000313" key="9">
    <source>
        <dbReference type="Proteomes" id="UP000040576"/>
    </source>
</evidence>
<dbReference type="CDD" id="cd00077">
    <property type="entry name" value="HDc"/>
    <property type="match status" value="1"/>
</dbReference>
<evidence type="ECO:0000313" key="8">
    <source>
        <dbReference type="EMBL" id="CEE02100.1"/>
    </source>
</evidence>
<dbReference type="GeneID" id="92961495"/>
<dbReference type="Gene3D" id="1.10.3210.10">
    <property type="entry name" value="Hypothetical protein af1432"/>
    <property type="match status" value="1"/>
</dbReference>
<dbReference type="AlphaFoldDB" id="A0A090J2K2"/>
<keyword evidence="4" id="KW-0378">Hydrolase</keyword>
<dbReference type="KEGG" id="bthv:CQJ30_12590"/>
<comment type="catalytic activity">
    <reaction evidence="6">
        <text>P(1),P(4)-bis(5'-adenosyl) tetraphosphate + H2O = 2 ADP + 2 H(+)</text>
        <dbReference type="Rhea" id="RHEA:24252"/>
        <dbReference type="ChEBI" id="CHEBI:15377"/>
        <dbReference type="ChEBI" id="CHEBI:15378"/>
        <dbReference type="ChEBI" id="CHEBI:58141"/>
        <dbReference type="ChEBI" id="CHEBI:456216"/>
        <dbReference type="EC" id="3.6.1.41"/>
    </reaction>
</comment>
<dbReference type="Proteomes" id="UP000040576">
    <property type="component" value="Unassembled WGS sequence"/>
</dbReference>
<dbReference type="RefSeq" id="WP_034771207.1">
    <property type="nucleotide sequence ID" value="NZ_CCRF01000064.1"/>
</dbReference>
<evidence type="ECO:0000256" key="2">
    <source>
        <dbReference type="ARBA" id="ARBA00022723"/>
    </source>
</evidence>